<dbReference type="RefSeq" id="WP_019193355.1">
    <property type="nucleotide sequence ID" value="NZ_LT629765.1"/>
</dbReference>
<keyword evidence="1" id="KW-0472">Membrane</keyword>
<reference evidence="2 3" key="1">
    <citation type="submission" date="2016-10" db="EMBL/GenBank/DDBJ databases">
        <authorList>
            <person name="de Groot N.N."/>
        </authorList>
    </citation>
    <scope>NUCLEOTIDE SEQUENCE [LARGE SCALE GENOMIC DNA]</scope>
    <source>
        <strain evidence="2 3">DSM 45434</strain>
    </source>
</reference>
<protein>
    <submittedName>
        <fullName evidence="2">Uncharacterized protein</fullName>
    </submittedName>
</protein>
<dbReference type="STRING" id="1203190.GCA_000312345_00488"/>
<dbReference type="OrthoDB" id="4427015at2"/>
<proteinExistence type="predicted"/>
<dbReference type="Proteomes" id="UP000182237">
    <property type="component" value="Chromosome I"/>
</dbReference>
<dbReference type="AlphaFoldDB" id="A0A1H1LND6"/>
<name>A0A1H1LND6_9CORY</name>
<evidence type="ECO:0000256" key="1">
    <source>
        <dbReference type="SAM" id="Phobius"/>
    </source>
</evidence>
<gene>
    <name evidence="2" type="ORF">SAMN04488539_0282</name>
</gene>
<accession>A0A1H1LND6</accession>
<keyword evidence="1" id="KW-0812">Transmembrane</keyword>
<keyword evidence="3" id="KW-1185">Reference proteome</keyword>
<keyword evidence="1" id="KW-1133">Transmembrane helix</keyword>
<feature type="transmembrane region" description="Helical" evidence="1">
    <location>
        <begin position="6"/>
        <end position="27"/>
    </location>
</feature>
<evidence type="ECO:0000313" key="2">
    <source>
        <dbReference type="EMBL" id="SDR76046.1"/>
    </source>
</evidence>
<dbReference type="EMBL" id="LT629765">
    <property type="protein sequence ID" value="SDR76046.1"/>
    <property type="molecule type" value="Genomic_DNA"/>
</dbReference>
<evidence type="ECO:0000313" key="3">
    <source>
        <dbReference type="Proteomes" id="UP000182237"/>
    </source>
</evidence>
<sequence>MSFGNPSGELVTLIIGVIGAVLTFFGVRVKAKSDREAAAPAGWQLLTQEIKEFFDRQLEERDKRIDALEQRAARRDAYDRWLITLGLPRPPFLGFDEWVLQNPTENDD</sequence>
<organism evidence="2 3">
    <name type="scientific">Corynebacterium timonense</name>
    <dbReference type="NCBI Taxonomy" id="441500"/>
    <lineage>
        <taxon>Bacteria</taxon>
        <taxon>Bacillati</taxon>
        <taxon>Actinomycetota</taxon>
        <taxon>Actinomycetes</taxon>
        <taxon>Mycobacteriales</taxon>
        <taxon>Corynebacteriaceae</taxon>
        <taxon>Corynebacterium</taxon>
    </lineage>
</organism>